<dbReference type="EMBL" id="CANUEZ050000210">
    <property type="protein sequence ID" value="CAM0512312.1"/>
    <property type="molecule type" value="Genomic_DNA"/>
</dbReference>
<gene>
    <name evidence="1" type="ORF">FHB240107_LOCUS8461</name>
</gene>
<dbReference type="Proteomes" id="UP001189180">
    <property type="component" value="Unassembled WGS sequence"/>
</dbReference>
<protein>
    <submittedName>
        <fullName evidence="1">Uncharacterized protein</fullName>
    </submittedName>
</protein>
<keyword evidence="2" id="KW-1185">Reference proteome</keyword>
<accession>A0ABC9HFT4</accession>
<sequence>MQVIPILYRKPHGGRSSHQECVDNALPQLLITGDFSAHEVGWTSETGAEGTFGEGLLYLIHRKALV</sequence>
<dbReference type="AlphaFoldDB" id="A0ABC9HFT4"/>
<proteinExistence type="predicted"/>
<name>A0ABC9HFT4_FASHE</name>
<evidence type="ECO:0000313" key="1">
    <source>
        <dbReference type="EMBL" id="CAM0512312.1"/>
    </source>
</evidence>
<comment type="caution">
    <text evidence="1">The sequence shown here is derived from an EMBL/GenBank/DDBJ whole genome shotgun (WGS) entry which is preliminary data.</text>
</comment>
<organism evidence="1 2">
    <name type="scientific">Fasciola hepatica</name>
    <name type="common">Liver fluke</name>
    <dbReference type="NCBI Taxonomy" id="6192"/>
    <lineage>
        <taxon>Eukaryota</taxon>
        <taxon>Metazoa</taxon>
        <taxon>Spiralia</taxon>
        <taxon>Lophotrochozoa</taxon>
        <taxon>Platyhelminthes</taxon>
        <taxon>Trematoda</taxon>
        <taxon>Digenea</taxon>
        <taxon>Plagiorchiida</taxon>
        <taxon>Echinostomata</taxon>
        <taxon>Echinostomatoidea</taxon>
        <taxon>Fasciolidae</taxon>
        <taxon>Fasciola</taxon>
    </lineage>
</organism>
<evidence type="ECO:0000313" key="2">
    <source>
        <dbReference type="Proteomes" id="UP001189180"/>
    </source>
</evidence>
<reference evidence="1 2" key="1">
    <citation type="submission" date="2024-08" db="EMBL/GenBank/DDBJ databases">
        <authorList>
            <person name="Paterson S."/>
        </authorList>
    </citation>
    <scope>NUCLEOTIDE SEQUENCE [LARGE SCALE GENOMIC DNA]</scope>
</reference>